<protein>
    <submittedName>
        <fullName evidence="1">WD40-repeat-containing domain protein</fullName>
    </submittedName>
</protein>
<proteinExistence type="predicted"/>
<keyword evidence="2" id="KW-1185">Reference proteome</keyword>
<dbReference type="EMBL" id="MU393527">
    <property type="protein sequence ID" value="KAI4862394.1"/>
    <property type="molecule type" value="Genomic_DNA"/>
</dbReference>
<organism evidence="1 2">
    <name type="scientific">Hypoxylon rubiginosum</name>
    <dbReference type="NCBI Taxonomy" id="110542"/>
    <lineage>
        <taxon>Eukaryota</taxon>
        <taxon>Fungi</taxon>
        <taxon>Dikarya</taxon>
        <taxon>Ascomycota</taxon>
        <taxon>Pezizomycotina</taxon>
        <taxon>Sordariomycetes</taxon>
        <taxon>Xylariomycetidae</taxon>
        <taxon>Xylariales</taxon>
        <taxon>Hypoxylaceae</taxon>
        <taxon>Hypoxylon</taxon>
    </lineage>
</organism>
<evidence type="ECO:0000313" key="1">
    <source>
        <dbReference type="EMBL" id="KAI4862394.1"/>
    </source>
</evidence>
<sequence>MIASASEDGILCLWDGMTGARWNTEIVGATIMSLVFSEDASLLVSVSTDSIARVWDVQPTQGMMKLKHSLVGHDNWLREAAISPSGRLVATASDDRTVRVWDISGAATADTNQTTEDKETSELPVSVFKGHTDWINSVAFSPDETRLASAGDDSHVMIWNLGSKEKKQDKDAPDKDMNDTRVDEYIRGVAFSADGSKVVSVCWGGTIAVWNPDLPNDQSEPKQPCCLIVKGFYSGSFRSIRIDKDYPDVLQTEVGAWQFDLESEAIKNAWASTSKVTSLERLRPARCPFGISDEGEWITWKERRLIHLPVQFRPADKGICCRVQGHSVVVGCELGQVLLFRFSEDASLILEKSFQIV</sequence>
<evidence type="ECO:0000313" key="2">
    <source>
        <dbReference type="Proteomes" id="UP001497700"/>
    </source>
</evidence>
<gene>
    <name evidence="1" type="ORF">F4820DRAFT_451055</name>
</gene>
<name>A0ACB9YTS7_9PEZI</name>
<comment type="caution">
    <text evidence="1">The sequence shown here is derived from an EMBL/GenBank/DDBJ whole genome shotgun (WGS) entry which is preliminary data.</text>
</comment>
<accession>A0ACB9YTS7</accession>
<reference evidence="1 2" key="1">
    <citation type="journal article" date="2022" name="New Phytol.">
        <title>Ecological generalism drives hyperdiversity of secondary metabolite gene clusters in xylarialean endophytes.</title>
        <authorList>
            <person name="Franco M.E.E."/>
            <person name="Wisecaver J.H."/>
            <person name="Arnold A.E."/>
            <person name="Ju Y.M."/>
            <person name="Slot J.C."/>
            <person name="Ahrendt S."/>
            <person name="Moore L.P."/>
            <person name="Eastman K.E."/>
            <person name="Scott K."/>
            <person name="Konkel Z."/>
            <person name="Mondo S.J."/>
            <person name="Kuo A."/>
            <person name="Hayes R.D."/>
            <person name="Haridas S."/>
            <person name="Andreopoulos B."/>
            <person name="Riley R."/>
            <person name="LaButti K."/>
            <person name="Pangilinan J."/>
            <person name="Lipzen A."/>
            <person name="Amirebrahimi M."/>
            <person name="Yan J."/>
            <person name="Adam C."/>
            <person name="Keymanesh K."/>
            <person name="Ng V."/>
            <person name="Louie K."/>
            <person name="Northen T."/>
            <person name="Drula E."/>
            <person name="Henrissat B."/>
            <person name="Hsieh H.M."/>
            <person name="Youens-Clark K."/>
            <person name="Lutzoni F."/>
            <person name="Miadlikowska J."/>
            <person name="Eastwood D.C."/>
            <person name="Hamelin R.C."/>
            <person name="Grigoriev I.V."/>
            <person name="U'Ren J.M."/>
        </authorList>
    </citation>
    <scope>NUCLEOTIDE SEQUENCE [LARGE SCALE GENOMIC DNA]</scope>
    <source>
        <strain evidence="1 2">CBS 119005</strain>
    </source>
</reference>
<dbReference type="Proteomes" id="UP001497700">
    <property type="component" value="Unassembled WGS sequence"/>
</dbReference>